<organism evidence="1 2">
    <name type="scientific">Selenomonas ruminantium subsp. lactilytica (strain NBRC 103574 / TAM6421)</name>
    <dbReference type="NCBI Taxonomy" id="927704"/>
    <lineage>
        <taxon>Bacteria</taxon>
        <taxon>Bacillati</taxon>
        <taxon>Bacillota</taxon>
        <taxon>Negativicutes</taxon>
        <taxon>Selenomonadales</taxon>
        <taxon>Selenomonadaceae</taxon>
        <taxon>Selenomonas</taxon>
    </lineage>
</organism>
<geneLocation type="plasmid" evidence="1 2">
    <name>pSRC4</name>
</geneLocation>
<dbReference type="RefSeq" id="WP_014426007.1">
    <property type="nucleotide sequence ID" value="NC_017069.1"/>
</dbReference>
<evidence type="ECO:0008006" key="3">
    <source>
        <dbReference type="Google" id="ProtNLM"/>
    </source>
</evidence>
<evidence type="ECO:0000313" key="1">
    <source>
        <dbReference type="EMBL" id="BAL84707.1"/>
    </source>
</evidence>
<reference evidence="1 2" key="1">
    <citation type="submission" date="2011-10" db="EMBL/GenBank/DDBJ databases">
        <title>Whole genome sequence of Selenomonas ruminantium subsp. lactilytica TAM6421.</title>
        <authorList>
            <person name="Oguchi A."/>
            <person name="Ankai A."/>
            <person name="Kaneko J."/>
            <person name="Yamada-Narita S."/>
            <person name="Fukui S."/>
            <person name="Takahashi M."/>
            <person name="Onodera T."/>
            <person name="Kojima S."/>
            <person name="Fushimi T."/>
            <person name="Abe N."/>
            <person name="Kamio Y."/>
            <person name="Yamazaki S."/>
            <person name="Fujita N."/>
        </authorList>
    </citation>
    <scope>NUCLEOTIDE SEQUENCE [LARGE SCALE GENOMIC DNA]</scope>
    <source>
        <strain evidence="2">NBRC 103574 / TAM6421</strain>
        <plasmid evidence="1 2">pSRC4</plasmid>
    </source>
</reference>
<accession>I0GVC0</accession>
<dbReference type="EMBL" id="AP012294">
    <property type="protein sequence ID" value="BAL84707.1"/>
    <property type="molecule type" value="Genomic_DNA"/>
</dbReference>
<keyword evidence="1" id="KW-0614">Plasmid</keyword>
<name>I0GVC0_SELRL</name>
<dbReference type="AlphaFoldDB" id="I0GVC0"/>
<gene>
    <name evidence="1" type="ordered locus">SELR_pSRC400560</name>
</gene>
<evidence type="ECO:0000313" key="2">
    <source>
        <dbReference type="Proteomes" id="UP000007887"/>
    </source>
</evidence>
<protein>
    <recommendedName>
        <fullName evidence="3">AP2 domain-containing protein</fullName>
    </recommendedName>
</protein>
<proteinExistence type="predicted"/>
<sequence length="58" mass="6794">MRKDGVIWYDNERRKFRVAIGIGQKHHIGRYNTMKEAKAALHAAIRGYRYGWNMGVVC</sequence>
<dbReference type="Proteomes" id="UP000007887">
    <property type="component" value="Plasmid pSRC4"/>
</dbReference>
<dbReference type="KEGG" id="sri:SELR_pSRC400560"/>
<dbReference type="HOGENOM" id="CLU_2976744_0_0_9"/>
<dbReference type="PATRIC" id="fig|927704.6.peg.3470"/>